<evidence type="ECO:0008006" key="3">
    <source>
        <dbReference type="Google" id="ProtNLM"/>
    </source>
</evidence>
<evidence type="ECO:0000313" key="2">
    <source>
        <dbReference type="Proteomes" id="UP001138997"/>
    </source>
</evidence>
<comment type="caution">
    <text evidence="1">The sequence shown here is derived from an EMBL/GenBank/DDBJ whole genome shotgun (WGS) entry which is preliminary data.</text>
</comment>
<proteinExistence type="predicted"/>
<keyword evidence="2" id="KW-1185">Reference proteome</keyword>
<dbReference type="Proteomes" id="UP001138997">
    <property type="component" value="Unassembled WGS sequence"/>
</dbReference>
<dbReference type="AlphaFoldDB" id="A0A9X1NDU9"/>
<dbReference type="RefSeq" id="WP_231441619.1">
    <property type="nucleotide sequence ID" value="NZ_JAJOMB010000006.1"/>
</dbReference>
<name>A0A9X1NDU9_9ACTN</name>
<evidence type="ECO:0000313" key="1">
    <source>
        <dbReference type="EMBL" id="MCD5311926.1"/>
    </source>
</evidence>
<reference evidence="1" key="1">
    <citation type="submission" date="2021-11" db="EMBL/GenBank/DDBJ databases">
        <title>Streptomyces corallinus and Kineosporia corallina sp. nov., two new coral-derived marine actinobacteria.</title>
        <authorList>
            <person name="Buangrab K."/>
            <person name="Sutthacheep M."/>
            <person name="Yeemin T."/>
            <person name="Harunari E."/>
            <person name="Igarashi Y."/>
            <person name="Sripreechasak P."/>
            <person name="Kanchanasin P."/>
            <person name="Tanasupawat S."/>
            <person name="Phongsopitanun W."/>
        </authorList>
    </citation>
    <scope>NUCLEOTIDE SEQUENCE</scope>
    <source>
        <strain evidence="1">JCM 31032</strain>
    </source>
</reference>
<sequence length="121" mass="14163">MDQAWQIEQEFWQASSDEVGPQQWFAKYMETDGFIVLPNRVVNRDDLVHGWHDRKPLKSWTLGEPSFTVIEGGNLVIRYEAHFEADWLPSYDAFITSVYVWGTGHWTLVCRTHTPRGSFPF</sequence>
<accession>A0A9X1NDU9</accession>
<dbReference type="EMBL" id="JAJOMB010000006">
    <property type="protein sequence ID" value="MCD5311926.1"/>
    <property type="molecule type" value="Genomic_DNA"/>
</dbReference>
<protein>
    <recommendedName>
        <fullName evidence="3">DUF4440 domain-containing protein</fullName>
    </recommendedName>
</protein>
<organism evidence="1 2">
    <name type="scientific">Kineosporia babensis</name>
    <dbReference type="NCBI Taxonomy" id="499548"/>
    <lineage>
        <taxon>Bacteria</taxon>
        <taxon>Bacillati</taxon>
        <taxon>Actinomycetota</taxon>
        <taxon>Actinomycetes</taxon>
        <taxon>Kineosporiales</taxon>
        <taxon>Kineosporiaceae</taxon>
        <taxon>Kineosporia</taxon>
    </lineage>
</organism>
<gene>
    <name evidence="1" type="ORF">LR394_13530</name>
</gene>